<comment type="caution">
    <text evidence="6">The sequence shown here is derived from an EMBL/GenBank/DDBJ whole genome shotgun (WGS) entry which is preliminary data.</text>
</comment>
<reference evidence="6 7" key="1">
    <citation type="submission" date="2019-03" db="EMBL/GenBank/DDBJ databases">
        <title>Genomic Encyclopedia of Archaeal and Bacterial Type Strains, Phase II (KMG-II): from individual species to whole genera.</title>
        <authorList>
            <person name="Goeker M."/>
        </authorList>
    </citation>
    <scope>NUCLEOTIDE SEQUENCE [LARGE SCALE GENOMIC DNA]</scope>
    <source>
        <strain evidence="6 7">DSM 21537</strain>
    </source>
</reference>
<dbReference type="GeneID" id="79829149"/>
<evidence type="ECO:0000256" key="3">
    <source>
        <dbReference type="ARBA" id="ARBA00023082"/>
    </source>
</evidence>
<evidence type="ECO:0000256" key="1">
    <source>
        <dbReference type="ARBA" id="ARBA00010641"/>
    </source>
</evidence>
<evidence type="ECO:0000313" key="7">
    <source>
        <dbReference type="Proteomes" id="UP000294684"/>
    </source>
</evidence>
<gene>
    <name evidence="6" type="ORF">CLV96_3901</name>
</gene>
<keyword evidence="4" id="KW-0238">DNA-binding</keyword>
<dbReference type="PANTHER" id="PTHR43133:SF8">
    <property type="entry name" value="RNA POLYMERASE SIGMA FACTOR HI_1459-RELATED"/>
    <property type="match status" value="1"/>
</dbReference>
<evidence type="ECO:0000256" key="4">
    <source>
        <dbReference type="ARBA" id="ARBA00023125"/>
    </source>
</evidence>
<dbReference type="OrthoDB" id="9782703at2"/>
<dbReference type="EMBL" id="SORO01000006">
    <property type="protein sequence ID" value="TDY66522.1"/>
    <property type="molecule type" value="Genomic_DNA"/>
</dbReference>
<dbReference type="Gene3D" id="1.10.1740.10">
    <property type="match status" value="1"/>
</dbReference>
<dbReference type="AlphaFoldDB" id="A0A4R8MJ46"/>
<keyword evidence="2" id="KW-0805">Transcription regulation</keyword>
<dbReference type="InterPro" id="IPR039425">
    <property type="entry name" value="RNA_pol_sigma-70-like"/>
</dbReference>
<keyword evidence="3" id="KW-0731">Sigma factor</keyword>
<dbReference type="InterPro" id="IPR013324">
    <property type="entry name" value="RNA_pol_sigma_r3/r4-like"/>
</dbReference>
<dbReference type="GO" id="GO:0016987">
    <property type="term" value="F:sigma factor activity"/>
    <property type="evidence" value="ECO:0007669"/>
    <property type="project" value="UniProtKB-KW"/>
</dbReference>
<evidence type="ECO:0000256" key="2">
    <source>
        <dbReference type="ARBA" id="ARBA00023015"/>
    </source>
</evidence>
<dbReference type="GO" id="GO:0006352">
    <property type="term" value="P:DNA-templated transcription initiation"/>
    <property type="evidence" value="ECO:0007669"/>
    <property type="project" value="InterPro"/>
</dbReference>
<keyword evidence="5" id="KW-0804">Transcription</keyword>
<evidence type="ECO:0000256" key="5">
    <source>
        <dbReference type="ARBA" id="ARBA00023163"/>
    </source>
</evidence>
<dbReference type="GO" id="GO:0003677">
    <property type="term" value="F:DNA binding"/>
    <property type="evidence" value="ECO:0007669"/>
    <property type="project" value="UniProtKB-KW"/>
</dbReference>
<dbReference type="PANTHER" id="PTHR43133">
    <property type="entry name" value="RNA POLYMERASE ECF-TYPE SIGMA FACTO"/>
    <property type="match status" value="1"/>
</dbReference>
<dbReference type="STRING" id="1193051.LEP1GSC017_0025"/>
<comment type="similarity">
    <text evidence="1">Belongs to the sigma-70 factor family. ECF subfamily.</text>
</comment>
<dbReference type="SUPFAM" id="SSF88659">
    <property type="entry name" value="Sigma3 and sigma4 domains of RNA polymerase sigma factors"/>
    <property type="match status" value="1"/>
</dbReference>
<dbReference type="SUPFAM" id="SSF88946">
    <property type="entry name" value="Sigma2 domain of RNA polymerase sigma factors"/>
    <property type="match status" value="1"/>
</dbReference>
<sequence length="193" mass="22676">MKYSNPNNPDIKSILDGCLKGNTNSWNRFIDLFHRLISGVVHKNHYGKDYEDVVQLVYLKLVEDDFRLLRKFDGELFASFLIYLSESVKNIIRNENRKEIRKNKREIVSSPEDFHHFASDTNSQDSEDETEFLEYLMTNLESPFREVLLLKFRGYKSREIADILKIPLNTVLTRSARGIEKIKKMKESGILIK</sequence>
<evidence type="ECO:0000313" key="6">
    <source>
        <dbReference type="EMBL" id="TDY66522.1"/>
    </source>
</evidence>
<organism evidence="6 7">
    <name type="scientific">Leptospira meyeri</name>
    <dbReference type="NCBI Taxonomy" id="29508"/>
    <lineage>
        <taxon>Bacteria</taxon>
        <taxon>Pseudomonadati</taxon>
        <taxon>Spirochaetota</taxon>
        <taxon>Spirochaetia</taxon>
        <taxon>Leptospirales</taxon>
        <taxon>Leptospiraceae</taxon>
        <taxon>Leptospira</taxon>
    </lineage>
</organism>
<proteinExistence type="inferred from homology"/>
<dbReference type="Gene3D" id="1.10.10.10">
    <property type="entry name" value="Winged helix-like DNA-binding domain superfamily/Winged helix DNA-binding domain"/>
    <property type="match status" value="1"/>
</dbReference>
<dbReference type="NCBIfam" id="TIGR02937">
    <property type="entry name" value="sigma70-ECF"/>
    <property type="match status" value="1"/>
</dbReference>
<protein>
    <submittedName>
        <fullName evidence="6">RNA polymerase sigma factor (Sigma-70 family)</fullName>
    </submittedName>
</protein>
<keyword evidence="7" id="KW-1185">Reference proteome</keyword>
<accession>A0A4R8MJ46</accession>
<dbReference type="InterPro" id="IPR036388">
    <property type="entry name" value="WH-like_DNA-bd_sf"/>
</dbReference>
<dbReference type="InterPro" id="IPR014284">
    <property type="entry name" value="RNA_pol_sigma-70_dom"/>
</dbReference>
<dbReference type="RefSeq" id="WP_004787752.1">
    <property type="nucleotide sequence ID" value="NZ_SORO01000006.1"/>
</dbReference>
<dbReference type="Proteomes" id="UP000294684">
    <property type="component" value="Unassembled WGS sequence"/>
</dbReference>
<dbReference type="InterPro" id="IPR013325">
    <property type="entry name" value="RNA_pol_sigma_r2"/>
</dbReference>
<name>A0A4R8MJ46_LEPME</name>